<dbReference type="SUPFAM" id="SSF52799">
    <property type="entry name" value="(Phosphotyrosine protein) phosphatases II"/>
    <property type="match status" value="1"/>
</dbReference>
<dbReference type="CDD" id="cd14497">
    <property type="entry name" value="PTP_PTEN-like"/>
    <property type="match status" value="1"/>
</dbReference>
<dbReference type="InParanoid" id="A0A4S2MN71"/>
<dbReference type="GO" id="GO:0004725">
    <property type="term" value="F:protein tyrosine phosphatase activity"/>
    <property type="evidence" value="ECO:0007669"/>
    <property type="project" value="TreeGrafter"/>
</dbReference>
<sequence length="440" mass="47537">MASLLRSLVSSPRLAHHPSLDLTYISASSPTIIAMSTPATTFPYNTYRNPASSVLEFLDATHGRDNWWIWELQAEGTDYDTALFGGRVSSVRWPDHLPPPFALVVRAVGEMGAWVKDGKTPTPTPTPTTPTPTSSPPSIVEHTGTNKHNPTKPRIIVLHCKAGKGRSGTLSCAYLITHATFSAPDALALFTRTRMRPGFGEGVSIPSQRRYVHYVEQWARDHNHQYIEHRVRIHEVHVFGLRKGVVVAVRGWEDDDESAAAAAAVGKLGRGGKCSDTDTGTTTTLSEPDRAKPKPLGESLKIWHTFTDAERRLTSPPSSSLSTPSSSSSTTTTIDCILIPPTPLLLPTNDVNIAFKQTVSPSWSPLSSIAITTATANVWFNAFFEGGGEGGIDGGDRGDGGSGVFEALWEDMDGVKGTEMRGGRCVERVRVVWSVEGRGA</sequence>
<dbReference type="EMBL" id="ML220141">
    <property type="protein sequence ID" value="TGZ78435.1"/>
    <property type="molecule type" value="Genomic_DNA"/>
</dbReference>
<evidence type="ECO:0000256" key="1">
    <source>
        <dbReference type="ARBA" id="ARBA00013015"/>
    </source>
</evidence>
<evidence type="ECO:0000259" key="4">
    <source>
        <dbReference type="PROSITE" id="PS50056"/>
    </source>
</evidence>
<proteinExistence type="predicted"/>
<dbReference type="STRING" id="341454.A0A4S2MN71"/>
<evidence type="ECO:0000256" key="3">
    <source>
        <dbReference type="SAM" id="MobiDB-lite"/>
    </source>
</evidence>
<dbReference type="GO" id="GO:0043491">
    <property type="term" value="P:phosphatidylinositol 3-kinase/protein kinase B signal transduction"/>
    <property type="evidence" value="ECO:0007669"/>
    <property type="project" value="TreeGrafter"/>
</dbReference>
<dbReference type="InterPro" id="IPR029021">
    <property type="entry name" value="Prot-tyrosine_phosphatase-like"/>
</dbReference>
<dbReference type="InterPro" id="IPR051281">
    <property type="entry name" value="Dual-spec_lipid-protein_phosph"/>
</dbReference>
<evidence type="ECO:0000313" key="6">
    <source>
        <dbReference type="EMBL" id="TGZ78435.1"/>
    </source>
</evidence>
<dbReference type="AlphaFoldDB" id="A0A4S2MN71"/>
<feature type="compositionally biased region" description="Low complexity" evidence="3">
    <location>
        <begin position="314"/>
        <end position="332"/>
    </location>
</feature>
<dbReference type="GO" id="GO:0005886">
    <property type="term" value="C:plasma membrane"/>
    <property type="evidence" value="ECO:0007669"/>
    <property type="project" value="TreeGrafter"/>
</dbReference>
<feature type="region of interest" description="Disordered" evidence="3">
    <location>
        <begin position="267"/>
        <end position="297"/>
    </location>
</feature>
<feature type="domain" description="Phosphatase tensin-type" evidence="5">
    <location>
        <begin position="12"/>
        <end position="222"/>
    </location>
</feature>
<name>A0A4S2MN71_9PEZI</name>
<dbReference type="GO" id="GO:0042995">
    <property type="term" value="C:cell projection"/>
    <property type="evidence" value="ECO:0007669"/>
    <property type="project" value="TreeGrafter"/>
</dbReference>
<dbReference type="GO" id="GO:0051896">
    <property type="term" value="P:regulation of phosphatidylinositol 3-kinase/protein kinase B signal transduction"/>
    <property type="evidence" value="ECO:0007669"/>
    <property type="project" value="TreeGrafter"/>
</dbReference>
<gene>
    <name evidence="6" type="ORF">EX30DRAFT_397763</name>
</gene>
<dbReference type="GO" id="GO:0005829">
    <property type="term" value="C:cytosol"/>
    <property type="evidence" value="ECO:0007669"/>
    <property type="project" value="TreeGrafter"/>
</dbReference>
<evidence type="ECO:0000313" key="7">
    <source>
        <dbReference type="Proteomes" id="UP000298138"/>
    </source>
</evidence>
<dbReference type="PROSITE" id="PS50056">
    <property type="entry name" value="TYR_PHOSPHATASE_2"/>
    <property type="match status" value="1"/>
</dbReference>
<dbReference type="InterPro" id="IPR029023">
    <property type="entry name" value="Tensin_phosphatase"/>
</dbReference>
<evidence type="ECO:0000256" key="2">
    <source>
        <dbReference type="ARBA" id="ARBA00022801"/>
    </source>
</evidence>
<dbReference type="GO" id="GO:0016314">
    <property type="term" value="F:phosphatidylinositol-3,4,5-trisphosphate 3-phosphatase activity"/>
    <property type="evidence" value="ECO:0007669"/>
    <property type="project" value="UniProtKB-EC"/>
</dbReference>
<feature type="compositionally biased region" description="Pro residues" evidence="3">
    <location>
        <begin position="122"/>
        <end position="135"/>
    </location>
</feature>
<evidence type="ECO:0000259" key="5">
    <source>
        <dbReference type="PROSITE" id="PS51181"/>
    </source>
</evidence>
<dbReference type="GO" id="GO:0005634">
    <property type="term" value="C:nucleus"/>
    <property type="evidence" value="ECO:0007669"/>
    <property type="project" value="TreeGrafter"/>
</dbReference>
<keyword evidence="7" id="KW-1185">Reference proteome</keyword>
<dbReference type="PANTHER" id="PTHR12305">
    <property type="entry name" value="PHOSPHATASE WITH HOMOLOGY TO TENSIN"/>
    <property type="match status" value="1"/>
</dbReference>
<dbReference type="InterPro" id="IPR016130">
    <property type="entry name" value="Tyr_Pase_AS"/>
</dbReference>
<dbReference type="PROSITE" id="PS51181">
    <property type="entry name" value="PPASE_TENSIN"/>
    <property type="match status" value="1"/>
</dbReference>
<feature type="region of interest" description="Disordered" evidence="3">
    <location>
        <begin position="311"/>
        <end position="332"/>
    </location>
</feature>
<organism evidence="6 7">
    <name type="scientific">Ascodesmis nigricans</name>
    <dbReference type="NCBI Taxonomy" id="341454"/>
    <lineage>
        <taxon>Eukaryota</taxon>
        <taxon>Fungi</taxon>
        <taxon>Dikarya</taxon>
        <taxon>Ascomycota</taxon>
        <taxon>Pezizomycotina</taxon>
        <taxon>Pezizomycetes</taxon>
        <taxon>Pezizales</taxon>
        <taxon>Ascodesmidaceae</taxon>
        <taxon>Ascodesmis</taxon>
    </lineage>
</organism>
<dbReference type="OrthoDB" id="16692at2759"/>
<feature type="domain" description="Tyrosine specific protein phosphatases" evidence="4">
    <location>
        <begin position="153"/>
        <end position="194"/>
    </location>
</feature>
<dbReference type="GO" id="GO:0046856">
    <property type="term" value="P:phosphatidylinositol dephosphorylation"/>
    <property type="evidence" value="ECO:0007669"/>
    <property type="project" value="TreeGrafter"/>
</dbReference>
<dbReference type="Proteomes" id="UP000298138">
    <property type="component" value="Unassembled WGS sequence"/>
</dbReference>
<feature type="region of interest" description="Disordered" evidence="3">
    <location>
        <begin position="115"/>
        <end position="151"/>
    </location>
</feature>
<dbReference type="EC" id="3.1.3.67" evidence="1"/>
<keyword evidence="2" id="KW-0378">Hydrolase</keyword>
<reference evidence="6 7" key="1">
    <citation type="submission" date="2019-04" db="EMBL/GenBank/DDBJ databases">
        <title>Comparative genomics and transcriptomics to analyze fruiting body development in filamentous ascomycetes.</title>
        <authorList>
            <consortium name="DOE Joint Genome Institute"/>
            <person name="Lutkenhaus R."/>
            <person name="Traeger S."/>
            <person name="Breuer J."/>
            <person name="Kuo A."/>
            <person name="Lipzen A."/>
            <person name="Pangilinan J."/>
            <person name="Dilworth D."/>
            <person name="Sandor L."/>
            <person name="Poggeler S."/>
            <person name="Barry K."/>
            <person name="Grigoriev I.V."/>
            <person name="Nowrousian M."/>
        </authorList>
    </citation>
    <scope>NUCLEOTIDE SEQUENCE [LARGE SCALE GENOMIC DNA]</scope>
    <source>
        <strain evidence="6 7">CBS 389.68</strain>
    </source>
</reference>
<dbReference type="InterPro" id="IPR000387">
    <property type="entry name" value="Tyr_Pase_dom"/>
</dbReference>
<dbReference type="PROSITE" id="PS00383">
    <property type="entry name" value="TYR_PHOSPHATASE_1"/>
    <property type="match status" value="1"/>
</dbReference>
<dbReference type="Gene3D" id="3.90.190.10">
    <property type="entry name" value="Protein tyrosine phosphatase superfamily"/>
    <property type="match status" value="1"/>
</dbReference>
<protein>
    <recommendedName>
        <fullName evidence="1">phosphatidylinositol-3,4,5-trisphosphate 3-phosphatase</fullName>
        <ecNumber evidence="1">3.1.3.67</ecNumber>
    </recommendedName>
</protein>
<accession>A0A4S2MN71</accession>
<dbReference type="PANTHER" id="PTHR12305:SF81">
    <property type="entry name" value="PHOSPHATIDYLINOSITOL 3,4,5-TRISPHOSPHATE 3-PHOSPHATASE AND DUAL-SPECIFICITY PROTEIN PHOSPHATASE PTEN"/>
    <property type="match status" value="1"/>
</dbReference>